<dbReference type="CDD" id="cd00349">
    <property type="entry name" value="Ribosomal_L11"/>
    <property type="match status" value="1"/>
</dbReference>
<dbReference type="Gene3D" id="1.10.10.250">
    <property type="entry name" value="Ribosomal protein L11, C-terminal domain"/>
    <property type="match status" value="1"/>
</dbReference>
<keyword evidence="4" id="KW-0496">Mitochondrion</keyword>
<dbReference type="Pfam" id="PF00298">
    <property type="entry name" value="Ribosomal_L11"/>
    <property type="match status" value="1"/>
</dbReference>
<accession>A0A086T308</accession>
<dbReference type="PANTHER" id="PTHR11661">
    <property type="entry name" value="60S RIBOSOMAL PROTEIN L12"/>
    <property type="match status" value="1"/>
</dbReference>
<comment type="subcellular location">
    <subcellularLocation>
        <location evidence="1">Mitochondrion</location>
    </subcellularLocation>
</comment>
<dbReference type="SMART" id="SM00649">
    <property type="entry name" value="RL11"/>
    <property type="match status" value="1"/>
</dbReference>
<dbReference type="AlphaFoldDB" id="A0A086T308"/>
<dbReference type="NCBIfam" id="TIGR01632">
    <property type="entry name" value="L11_bact"/>
    <property type="match status" value="1"/>
</dbReference>
<evidence type="ECO:0000256" key="1">
    <source>
        <dbReference type="ARBA" id="ARBA00004173"/>
    </source>
</evidence>
<evidence type="ECO:0000313" key="11">
    <source>
        <dbReference type="EMBL" id="KFH43740.1"/>
    </source>
</evidence>
<evidence type="ECO:0000256" key="6">
    <source>
        <dbReference type="ARBA" id="ARBA00037226"/>
    </source>
</evidence>
<dbReference type="Proteomes" id="UP000029964">
    <property type="component" value="Unassembled WGS sequence"/>
</dbReference>
<keyword evidence="5 8" id="KW-0687">Ribonucleoprotein</keyword>
<dbReference type="GO" id="GO:0003735">
    <property type="term" value="F:structural constituent of ribosome"/>
    <property type="evidence" value="ECO:0007669"/>
    <property type="project" value="InterPro"/>
</dbReference>
<dbReference type="SUPFAM" id="SSF54747">
    <property type="entry name" value="Ribosomal L11/L12e N-terminal domain"/>
    <property type="match status" value="1"/>
</dbReference>
<dbReference type="InterPro" id="IPR036769">
    <property type="entry name" value="Ribosomal_uL11_C_sf"/>
</dbReference>
<comment type="caution">
    <text evidence="11">The sequence shown here is derived from an EMBL/GenBank/DDBJ whole genome shotgun (WGS) entry which is preliminary data.</text>
</comment>
<evidence type="ECO:0000256" key="4">
    <source>
        <dbReference type="ARBA" id="ARBA00023128"/>
    </source>
</evidence>
<dbReference type="EMBL" id="JPKY01000063">
    <property type="protein sequence ID" value="KFH43740.1"/>
    <property type="molecule type" value="Genomic_DNA"/>
</dbReference>
<dbReference type="InterPro" id="IPR006519">
    <property type="entry name" value="Ribosomal_uL11_bac-typ"/>
</dbReference>
<dbReference type="Gene3D" id="3.30.1550.10">
    <property type="entry name" value="Ribosomal protein L11/L12, N-terminal domain"/>
    <property type="match status" value="1"/>
</dbReference>
<dbReference type="InterPro" id="IPR020783">
    <property type="entry name" value="Ribosomal_uL11_C"/>
</dbReference>
<dbReference type="GO" id="GO:0005762">
    <property type="term" value="C:mitochondrial large ribosomal subunit"/>
    <property type="evidence" value="ECO:0007669"/>
    <property type="project" value="TreeGrafter"/>
</dbReference>
<feature type="domain" description="Large ribosomal subunit protein uL11 C-terminal" evidence="9">
    <location>
        <begin position="76"/>
        <end position="152"/>
    </location>
</feature>
<name>A0A086T308_HAPC1</name>
<dbReference type="OrthoDB" id="1091498at2759"/>
<evidence type="ECO:0000256" key="8">
    <source>
        <dbReference type="RuleBase" id="RU003978"/>
    </source>
</evidence>
<proteinExistence type="inferred from homology"/>
<dbReference type="InterPro" id="IPR020784">
    <property type="entry name" value="Ribosomal_uL11_N"/>
</dbReference>
<dbReference type="GO" id="GO:0070180">
    <property type="term" value="F:large ribosomal subunit rRNA binding"/>
    <property type="evidence" value="ECO:0007669"/>
    <property type="project" value="TreeGrafter"/>
</dbReference>
<gene>
    <name evidence="11" type="ORF">ACRE_055410</name>
</gene>
<dbReference type="InterPro" id="IPR036796">
    <property type="entry name" value="Ribosomal_uL11_N_sf"/>
</dbReference>
<organism evidence="11 12">
    <name type="scientific">Hapsidospora chrysogenum (strain ATCC 11550 / CBS 779.69 / DSM 880 / IAM 14645 / JCM 23072 / IMI 49137)</name>
    <name type="common">Acremonium chrysogenum</name>
    <dbReference type="NCBI Taxonomy" id="857340"/>
    <lineage>
        <taxon>Eukaryota</taxon>
        <taxon>Fungi</taxon>
        <taxon>Dikarya</taxon>
        <taxon>Ascomycota</taxon>
        <taxon>Pezizomycotina</taxon>
        <taxon>Sordariomycetes</taxon>
        <taxon>Hypocreomycetidae</taxon>
        <taxon>Hypocreales</taxon>
        <taxon>Bionectriaceae</taxon>
        <taxon>Hapsidospora</taxon>
    </lineage>
</organism>
<dbReference type="HAMAP" id="MF_00736">
    <property type="entry name" value="Ribosomal_uL11"/>
    <property type="match status" value="1"/>
</dbReference>
<evidence type="ECO:0000256" key="3">
    <source>
        <dbReference type="ARBA" id="ARBA00022980"/>
    </source>
</evidence>
<evidence type="ECO:0000256" key="7">
    <source>
        <dbReference type="ARBA" id="ARBA00040104"/>
    </source>
</evidence>
<evidence type="ECO:0000256" key="2">
    <source>
        <dbReference type="ARBA" id="ARBA00010537"/>
    </source>
</evidence>
<evidence type="ECO:0000259" key="10">
    <source>
        <dbReference type="Pfam" id="PF03946"/>
    </source>
</evidence>
<evidence type="ECO:0000313" key="12">
    <source>
        <dbReference type="Proteomes" id="UP000029964"/>
    </source>
</evidence>
<dbReference type="Pfam" id="PF03946">
    <property type="entry name" value="Ribosomal_L11_N"/>
    <property type="match status" value="1"/>
</dbReference>
<dbReference type="SUPFAM" id="SSF46906">
    <property type="entry name" value="Ribosomal protein L11, C-terminal domain"/>
    <property type="match status" value="1"/>
</dbReference>
<evidence type="ECO:0000256" key="5">
    <source>
        <dbReference type="ARBA" id="ARBA00023274"/>
    </source>
</evidence>
<dbReference type="FunFam" id="1.10.10.250:FF:000005">
    <property type="entry name" value="Mitochondrial 54S ribosomal protein YmL19"/>
    <property type="match status" value="1"/>
</dbReference>
<sequence length="154" mass="16433">MSKRGGAVADQVVKLIVGAGQASPSPPVGPALGSKGVKSMDFCKEFNARTAHITVGTPMPCRVTVRPDRSFHFDIRTPQTSWLLKNAVNAPQGKKGRKAASNPGHETIGTISLKHVYEIAKIKQSEMRLAGLPLKGLCRAIIFQCKSMGIDVVA</sequence>
<dbReference type="FunFam" id="3.30.1550.10:FF:000004">
    <property type="entry name" value="Mitochondrial 54S ribosomal protein YmL19"/>
    <property type="match status" value="1"/>
</dbReference>
<dbReference type="InterPro" id="IPR000911">
    <property type="entry name" value="Ribosomal_uL11"/>
</dbReference>
<dbReference type="STRING" id="857340.A0A086T308"/>
<comment type="function">
    <text evidence="6">Component of the mitochondrial ribosome (mitoribosome), a dedicated translation machinery responsible for the synthesis of mitochondrial genome-encoded proteins, including at least some of the essential transmembrane subunits of the mitochondrial respiratory chain. The mitoribosomes are attached to the mitochondrial inner membrane and translation products are cotranslationally integrated into the membrane.</text>
</comment>
<keyword evidence="12" id="KW-1185">Reference proteome</keyword>
<protein>
    <recommendedName>
        <fullName evidence="7">Large ribosomal subunit protein uL11m</fullName>
    </recommendedName>
</protein>
<feature type="domain" description="Large ribosomal subunit protein uL11 N-terminal" evidence="10">
    <location>
        <begin position="13"/>
        <end position="71"/>
    </location>
</feature>
<dbReference type="HOGENOM" id="CLU_074237_1_0_1"/>
<evidence type="ECO:0000259" key="9">
    <source>
        <dbReference type="Pfam" id="PF00298"/>
    </source>
</evidence>
<comment type="similarity">
    <text evidence="2 8">Belongs to the universal ribosomal protein uL11 family.</text>
</comment>
<reference evidence="12" key="1">
    <citation type="journal article" date="2014" name="Genome Announc.">
        <title>Genome sequence and annotation of Acremonium chrysogenum, producer of the beta-lactam antibiotic cephalosporin C.</title>
        <authorList>
            <person name="Terfehr D."/>
            <person name="Dahlmann T.A."/>
            <person name="Specht T."/>
            <person name="Zadra I."/>
            <person name="Kuernsteiner H."/>
            <person name="Kueck U."/>
        </authorList>
    </citation>
    <scope>NUCLEOTIDE SEQUENCE [LARGE SCALE GENOMIC DNA]</scope>
    <source>
        <strain evidence="12">ATCC 11550 / CBS 779.69 / DSM 880 / IAM 14645 / JCM 23072 / IMI 49137</strain>
    </source>
</reference>
<keyword evidence="3 8" id="KW-0689">Ribosomal protein</keyword>
<dbReference type="GO" id="GO:0006412">
    <property type="term" value="P:translation"/>
    <property type="evidence" value="ECO:0007669"/>
    <property type="project" value="InterPro"/>
</dbReference>
<dbReference type="PANTHER" id="PTHR11661:SF1">
    <property type="entry name" value="LARGE RIBOSOMAL SUBUNIT PROTEIN UL11M"/>
    <property type="match status" value="1"/>
</dbReference>